<name>A0A0H5Q317_9ZZZZ</name>
<dbReference type="AlphaFoldDB" id="A0A0H5Q317"/>
<organism evidence="1">
    <name type="scientific">uncultured prokaryote</name>
    <dbReference type="NCBI Taxonomy" id="198431"/>
    <lineage>
        <taxon>unclassified sequences</taxon>
        <taxon>environmental samples</taxon>
    </lineage>
</organism>
<proteinExistence type="predicted"/>
<sequence length="211" mass="22227">MAYPAAHSIITFSGPAYGDLEQWATGVRLRRTTPPTVEQVEAAGEAFIAFMNNAELQGSSAAKMQSAKWAPQTVEGKYGDGQAVEHLFSNRTIGQNASMPAQIAVVISLRTARPRGRASNGRMYVPALPSLVANTGKFSAADATDIAVAGSTMIGAIGEALDTECVVASAVGTGLLETITGVRVGRVPDTQRRRREGLVEEYSAEAPVDFN</sequence>
<protein>
    <submittedName>
        <fullName evidence="1">Uncharacterized protein</fullName>
    </submittedName>
</protein>
<reference evidence="1" key="2">
    <citation type="submission" date="2015-07" db="EMBL/GenBank/DDBJ databases">
        <title>Plasmids, circular viruses and viroids from rat gut.</title>
        <authorList>
            <person name="Jorgensen T.J."/>
            <person name="Hansen M.A."/>
            <person name="Xu Z."/>
            <person name="Tabak M.A."/>
            <person name="Sorensen S.J."/>
            <person name="Hansen L.H."/>
        </authorList>
    </citation>
    <scope>NUCLEOTIDE SEQUENCE</scope>
    <source>
        <strain evidence="1">RGFK1094</strain>
    </source>
</reference>
<dbReference type="EMBL" id="LN853675">
    <property type="protein sequence ID" value="CRY96451.1"/>
    <property type="molecule type" value="Genomic_DNA"/>
</dbReference>
<reference evidence="1" key="1">
    <citation type="submission" date="2015-06" db="EMBL/GenBank/DDBJ databases">
        <authorList>
            <person name="Joergensen T."/>
        </authorList>
    </citation>
    <scope>NUCLEOTIDE SEQUENCE</scope>
    <source>
        <strain evidence="1">RGFK1094</strain>
    </source>
</reference>
<evidence type="ECO:0000313" key="1">
    <source>
        <dbReference type="EMBL" id="CRY96451.1"/>
    </source>
</evidence>
<accession>A0A0H5Q317</accession>